<dbReference type="AlphaFoldDB" id="A0A969W951"/>
<dbReference type="EMBL" id="JAAVXB010000001">
    <property type="protein sequence ID" value="NKF21211.1"/>
    <property type="molecule type" value="Genomic_DNA"/>
</dbReference>
<comment type="caution">
    <text evidence="2">The sequence shown here is derived from an EMBL/GenBank/DDBJ whole genome shotgun (WGS) entry which is preliminary data.</text>
</comment>
<keyword evidence="1" id="KW-0472">Membrane</keyword>
<proteinExistence type="predicted"/>
<evidence type="ECO:0000313" key="3">
    <source>
        <dbReference type="Proteomes" id="UP000653472"/>
    </source>
</evidence>
<dbReference type="RefSeq" id="WP_168146445.1">
    <property type="nucleotide sequence ID" value="NZ_JAAVXB010000001.1"/>
</dbReference>
<reference evidence="2" key="1">
    <citation type="submission" date="2020-03" db="EMBL/GenBank/DDBJ databases">
        <title>Solimonas marina sp. nov., isolated from deep seawater of the Pacific Ocean.</title>
        <authorList>
            <person name="Liu X."/>
            <person name="Lai Q."/>
            <person name="Sun F."/>
            <person name="Gai Y."/>
            <person name="Li G."/>
            <person name="Shao Z."/>
        </authorList>
    </citation>
    <scope>NUCLEOTIDE SEQUENCE</scope>
    <source>
        <strain evidence="2">C16B3</strain>
    </source>
</reference>
<protein>
    <submittedName>
        <fullName evidence="2">Uncharacterized protein</fullName>
    </submittedName>
</protein>
<sequence>MSTPRPWPPPPRLGALAPQEQRLCDALAVLALLLVAGGLIWPLLLIGSSLLDRWLPGVAAARYAYALIGPTLASWGLLAWFLIRHGIRRQHRWACDALLAATLTWLPLDAGLCYALGFRLGIAVDLLVGGVLLTLLLILRPHLANARDST</sequence>
<accession>A0A969W951</accession>
<organism evidence="2 3">
    <name type="scientific">Solimonas marina</name>
    <dbReference type="NCBI Taxonomy" id="2714601"/>
    <lineage>
        <taxon>Bacteria</taxon>
        <taxon>Pseudomonadati</taxon>
        <taxon>Pseudomonadota</taxon>
        <taxon>Gammaproteobacteria</taxon>
        <taxon>Nevskiales</taxon>
        <taxon>Nevskiaceae</taxon>
        <taxon>Solimonas</taxon>
    </lineage>
</organism>
<feature type="transmembrane region" description="Helical" evidence="1">
    <location>
        <begin position="95"/>
        <end position="112"/>
    </location>
</feature>
<feature type="transmembrane region" description="Helical" evidence="1">
    <location>
        <begin position="118"/>
        <end position="139"/>
    </location>
</feature>
<keyword evidence="3" id="KW-1185">Reference proteome</keyword>
<name>A0A969W951_9GAMM</name>
<feature type="transmembrane region" description="Helical" evidence="1">
    <location>
        <begin position="63"/>
        <end position="83"/>
    </location>
</feature>
<keyword evidence="1" id="KW-0812">Transmembrane</keyword>
<gene>
    <name evidence="2" type="ORF">G7Y82_02700</name>
</gene>
<feature type="transmembrane region" description="Helical" evidence="1">
    <location>
        <begin position="26"/>
        <end position="51"/>
    </location>
</feature>
<evidence type="ECO:0000313" key="2">
    <source>
        <dbReference type="EMBL" id="NKF21211.1"/>
    </source>
</evidence>
<evidence type="ECO:0000256" key="1">
    <source>
        <dbReference type="SAM" id="Phobius"/>
    </source>
</evidence>
<keyword evidence="1" id="KW-1133">Transmembrane helix</keyword>
<dbReference type="Proteomes" id="UP000653472">
    <property type="component" value="Unassembled WGS sequence"/>
</dbReference>